<evidence type="ECO:0000256" key="1">
    <source>
        <dbReference type="ARBA" id="ARBA00001974"/>
    </source>
</evidence>
<protein>
    <recommendedName>
        <fullName evidence="3">FAD-binding PCMH-type domain-containing protein</fullName>
    </recommendedName>
</protein>
<feature type="signal peptide" evidence="2">
    <location>
        <begin position="1"/>
        <end position="24"/>
    </location>
</feature>
<accession>E1Z9F1</accession>
<dbReference type="InParanoid" id="E1Z9F1"/>
<dbReference type="InterPro" id="IPR006094">
    <property type="entry name" value="Oxid_FAD_bind_N"/>
</dbReference>
<dbReference type="Proteomes" id="UP000008141">
    <property type="component" value="Unassembled WGS sequence"/>
</dbReference>
<dbReference type="InterPro" id="IPR010031">
    <property type="entry name" value="FAD_lactone_oxidase-like"/>
</dbReference>
<dbReference type="eggNOG" id="KOG4730">
    <property type="taxonomic scope" value="Eukaryota"/>
</dbReference>
<dbReference type="PANTHER" id="PTHR43762:SF5">
    <property type="entry name" value="FAD-BINDING PCMH-TYPE DOMAIN-CONTAINING PROTEIN"/>
    <property type="match status" value="1"/>
</dbReference>
<feature type="domain" description="FAD-binding PCMH-type" evidence="3">
    <location>
        <begin position="56"/>
        <end position="258"/>
    </location>
</feature>
<organism evidence="5">
    <name type="scientific">Chlorella variabilis</name>
    <name type="common">Green alga</name>
    <dbReference type="NCBI Taxonomy" id="554065"/>
    <lineage>
        <taxon>Eukaryota</taxon>
        <taxon>Viridiplantae</taxon>
        <taxon>Chlorophyta</taxon>
        <taxon>core chlorophytes</taxon>
        <taxon>Trebouxiophyceae</taxon>
        <taxon>Chlorellales</taxon>
        <taxon>Chlorellaceae</taxon>
        <taxon>Chlorella clade</taxon>
        <taxon>Chlorella</taxon>
    </lineage>
</organism>
<name>E1Z9F1_CHLVA</name>
<dbReference type="InterPro" id="IPR016166">
    <property type="entry name" value="FAD-bd_PCMH"/>
</dbReference>
<gene>
    <name evidence="4" type="ORF">CHLNCDRAFT_143085</name>
</gene>
<dbReference type="Gene3D" id="3.30.70.2520">
    <property type="match status" value="1"/>
</dbReference>
<dbReference type="InterPro" id="IPR036318">
    <property type="entry name" value="FAD-bd_PCMH-like_sf"/>
</dbReference>
<dbReference type="EMBL" id="GL433839">
    <property type="protein sequence ID" value="EFN57507.1"/>
    <property type="molecule type" value="Genomic_DNA"/>
</dbReference>
<proteinExistence type="predicted"/>
<dbReference type="Gene3D" id="3.30.43.10">
    <property type="entry name" value="Uridine Diphospho-n-acetylenolpyruvylglucosamine Reductase, domain 2"/>
    <property type="match status" value="1"/>
</dbReference>
<dbReference type="SUPFAM" id="SSF56176">
    <property type="entry name" value="FAD-binding/transporter-associated domain-like"/>
    <property type="match status" value="1"/>
</dbReference>
<dbReference type="Gene3D" id="3.30.465.10">
    <property type="match status" value="1"/>
</dbReference>
<dbReference type="PROSITE" id="PS51387">
    <property type="entry name" value="FAD_PCMH"/>
    <property type="match status" value="1"/>
</dbReference>
<feature type="chain" id="PRO_5003156237" description="FAD-binding PCMH-type domain-containing protein" evidence="2">
    <location>
        <begin position="25"/>
        <end position="615"/>
    </location>
</feature>
<dbReference type="GeneID" id="17356816"/>
<comment type="cofactor">
    <cofactor evidence="1">
        <name>FAD</name>
        <dbReference type="ChEBI" id="CHEBI:57692"/>
    </cofactor>
</comment>
<dbReference type="STRING" id="554065.E1Z9F1"/>
<dbReference type="PANTHER" id="PTHR43762">
    <property type="entry name" value="L-GULONOLACTONE OXIDASE"/>
    <property type="match status" value="1"/>
</dbReference>
<dbReference type="InterPro" id="IPR016167">
    <property type="entry name" value="FAD-bd_PCMH_sub1"/>
</dbReference>
<keyword evidence="5" id="KW-1185">Reference proteome</keyword>
<evidence type="ECO:0000259" key="3">
    <source>
        <dbReference type="PROSITE" id="PS51387"/>
    </source>
</evidence>
<evidence type="ECO:0000256" key="2">
    <source>
        <dbReference type="SAM" id="SignalP"/>
    </source>
</evidence>
<evidence type="ECO:0000313" key="5">
    <source>
        <dbReference type="Proteomes" id="UP000008141"/>
    </source>
</evidence>
<dbReference type="GO" id="GO:0016899">
    <property type="term" value="F:oxidoreductase activity, acting on the CH-OH group of donors, oxygen as acceptor"/>
    <property type="evidence" value="ECO:0007669"/>
    <property type="project" value="InterPro"/>
</dbReference>
<evidence type="ECO:0000313" key="4">
    <source>
        <dbReference type="EMBL" id="EFN57507.1"/>
    </source>
</evidence>
<keyword evidence="2" id="KW-0732">Signal</keyword>
<dbReference type="FunCoup" id="E1Z9F1">
    <property type="interactions" value="335"/>
</dbReference>
<dbReference type="OMA" id="AFPWFID"/>
<dbReference type="RefSeq" id="XP_005849609.1">
    <property type="nucleotide sequence ID" value="XM_005849547.1"/>
</dbReference>
<dbReference type="KEGG" id="cvr:CHLNCDRAFT_143085"/>
<dbReference type="OrthoDB" id="610608at2759"/>
<dbReference type="Pfam" id="PF01565">
    <property type="entry name" value="FAD_binding_4"/>
    <property type="match status" value="1"/>
</dbReference>
<sequence>MAERLSRLPLVAMAVAAMAMAAAAQDWSCRMVPVDADSAHAGCGLPFSLSNFQGYFPCDPRVKVARPRTLEELQAVVASHPKVRANGVGASWWPAQFCAGTDSSSVNVVMTELASTLELIKAPVDPVIWLNRAIPDSFPIKVDEDARTVTVAAGIPQRLLLDYLSEYRHWKEPAGGRLHSFTWYTEQTIGGAVATATHGSTMKHGSLSSQVVRLTVLLANGTFLAVTPATNPHLFRALATSVGRLGVVTELVMRIRPQMAVTKSLQEINFKQLAQQIKGSQDKYVAARKAGSVDDMKRALFEVDETQSLWIVESNAVWRTDFTHSEKEPLSVLLNVGAGGQEPSVAAFSGPEEGVVFEQKRKRPVAANRRMSGNVAYWGRFYATLGREYVLPGTFESRKCYLSMTEQGTRLTSTFAPYIQMEVAVPFEVAGDCLLELNREIYGSRRLWEGFRNPALIRFNNGEEMYLSPNHQGPHLWVNMEDWVSLSSGVPNDKFLAVIRMFRWERGPAVLLPVGQEMGAWERCQARLHWGKAGWDELSQCFDGAKEYPSTWCHFGCAAQELDPTGKFAGAGQGAKDVWKWGATRGGRPVPFASCCTPQGFSPDCSCASRGSCSS</sequence>
<dbReference type="GO" id="GO:0071949">
    <property type="term" value="F:FAD binding"/>
    <property type="evidence" value="ECO:0007669"/>
    <property type="project" value="InterPro"/>
</dbReference>
<dbReference type="InterPro" id="IPR016169">
    <property type="entry name" value="FAD-bd_PCMH_sub2"/>
</dbReference>
<dbReference type="AlphaFoldDB" id="E1Z9F1"/>
<reference evidence="4 5" key="1">
    <citation type="journal article" date="2010" name="Plant Cell">
        <title>The Chlorella variabilis NC64A genome reveals adaptation to photosymbiosis, coevolution with viruses, and cryptic sex.</title>
        <authorList>
            <person name="Blanc G."/>
            <person name="Duncan G."/>
            <person name="Agarkova I."/>
            <person name="Borodovsky M."/>
            <person name="Gurnon J."/>
            <person name="Kuo A."/>
            <person name="Lindquist E."/>
            <person name="Lucas S."/>
            <person name="Pangilinan J."/>
            <person name="Polle J."/>
            <person name="Salamov A."/>
            <person name="Terry A."/>
            <person name="Yamada T."/>
            <person name="Dunigan D.D."/>
            <person name="Grigoriev I.V."/>
            <person name="Claverie J.M."/>
            <person name="Van Etten J.L."/>
        </authorList>
    </citation>
    <scope>NUCLEOTIDE SEQUENCE [LARGE SCALE GENOMIC DNA]</scope>
    <source>
        <strain evidence="4 5">NC64A</strain>
    </source>
</reference>